<comment type="similarity">
    <text evidence="2">Belongs to the tRNA methyltransferase O family.</text>
</comment>
<protein>
    <submittedName>
        <fullName evidence="4">tRNA (N6-threonylcarbamoyladenosine(37)-N6)-methyltransferase TrmO</fullName>
    </submittedName>
</protein>
<dbReference type="CDD" id="cd09281">
    <property type="entry name" value="UPF0066"/>
    <property type="match status" value="1"/>
</dbReference>
<keyword evidence="1" id="KW-0949">S-adenosyl-L-methionine</keyword>
<reference evidence="4 5" key="1">
    <citation type="submission" date="2018-03" db="EMBL/GenBank/DDBJ databases">
        <title>Whole Genome Sequencing of Escherichia coli isolates from wildlife.</title>
        <authorList>
            <person name="Whitehouse C.A."/>
            <person name="Lacher D.W."/>
            <person name="Mammel M.K."/>
            <person name="Barnaba T."/>
            <person name="Lorch J.M."/>
        </authorList>
    </citation>
    <scope>NUCLEOTIDE SEQUENCE [LARGE SCALE GENOMIC DNA]</scope>
    <source>
        <strain evidence="4 5">20507-2</strain>
    </source>
</reference>
<dbReference type="InterPro" id="IPR036413">
    <property type="entry name" value="YaeB-like_sf"/>
</dbReference>
<dbReference type="PANTHER" id="PTHR12818">
    <property type="entry name" value="TRNA (ADENINE(37)-N6)-METHYLTRANSFERASE"/>
    <property type="match status" value="1"/>
</dbReference>
<keyword evidence="5" id="KW-1185">Reference proteome</keyword>
<evidence type="ECO:0000313" key="4">
    <source>
        <dbReference type="EMBL" id="PSY37471.1"/>
    </source>
</evidence>
<name>A0ABX5HBD3_ESCAL</name>
<feature type="domain" description="TsaA-like" evidence="3">
    <location>
        <begin position="8"/>
        <end position="139"/>
    </location>
</feature>
<accession>A0ABX5HBD3</accession>
<sequence length="167" mass="19471">MNKLNICYQPIGIIHSQHHLQHKTPVQPVFAADCQGWVEVFPEYLEGLCDIEGFSHIYLIYHLHKIADTRLTVRPFLQNKEHGIFATRAPWRPNPIGLSVLRLCHRKNNRLYLQGLDILDGTPLLDIKPCTTRFDWTEIVKNGWFDEVDDETAIRRGRREFNGGTRQ</sequence>
<dbReference type="PANTHER" id="PTHR12818:SF0">
    <property type="entry name" value="TRNA (ADENINE(37)-N6)-METHYLTRANSFERASE"/>
    <property type="match status" value="1"/>
</dbReference>
<dbReference type="NCBIfam" id="TIGR00104">
    <property type="entry name" value="tRNA_TsaA"/>
    <property type="match status" value="1"/>
</dbReference>
<dbReference type="Pfam" id="PF01980">
    <property type="entry name" value="TrmO_N"/>
    <property type="match status" value="1"/>
</dbReference>
<dbReference type="InterPro" id="IPR023370">
    <property type="entry name" value="TrmO-like_N"/>
</dbReference>
<comment type="caution">
    <text evidence="4">The sequence shown here is derived from an EMBL/GenBank/DDBJ whole genome shotgun (WGS) entry which is preliminary data.</text>
</comment>
<dbReference type="Proteomes" id="UP000240382">
    <property type="component" value="Unassembled WGS sequence"/>
</dbReference>
<evidence type="ECO:0000313" key="5">
    <source>
        <dbReference type="Proteomes" id="UP000240382"/>
    </source>
</evidence>
<dbReference type="EMBL" id="PYQT01000048">
    <property type="protein sequence ID" value="PSY37471.1"/>
    <property type="molecule type" value="Genomic_DNA"/>
</dbReference>
<proteinExistence type="inferred from homology"/>
<dbReference type="PROSITE" id="PS51668">
    <property type="entry name" value="TSAA_2"/>
    <property type="match status" value="1"/>
</dbReference>
<dbReference type="InterPro" id="IPR040372">
    <property type="entry name" value="YaeB-like"/>
</dbReference>
<dbReference type="InterPro" id="IPR036414">
    <property type="entry name" value="YaeB_N_sf"/>
</dbReference>
<dbReference type="RefSeq" id="WP_059252071.1">
    <property type="nucleotide sequence ID" value="NZ_BBVM01000047.1"/>
</dbReference>
<dbReference type="Gene3D" id="2.40.30.70">
    <property type="entry name" value="YaeB-like"/>
    <property type="match status" value="1"/>
</dbReference>
<evidence type="ECO:0000256" key="2">
    <source>
        <dbReference type="ARBA" id="ARBA00033753"/>
    </source>
</evidence>
<evidence type="ECO:0000256" key="1">
    <source>
        <dbReference type="ARBA" id="ARBA00022691"/>
    </source>
</evidence>
<dbReference type="SUPFAM" id="SSF118196">
    <property type="entry name" value="YaeB-like"/>
    <property type="match status" value="1"/>
</dbReference>
<gene>
    <name evidence="4" type="primary">tsaA</name>
    <name evidence="4" type="ORF">C7B09_23765</name>
</gene>
<evidence type="ECO:0000259" key="3">
    <source>
        <dbReference type="PROSITE" id="PS51668"/>
    </source>
</evidence>
<organism evidence="4 5">
    <name type="scientific">Escherichia albertii</name>
    <dbReference type="NCBI Taxonomy" id="208962"/>
    <lineage>
        <taxon>Bacteria</taxon>
        <taxon>Pseudomonadati</taxon>
        <taxon>Pseudomonadota</taxon>
        <taxon>Gammaproteobacteria</taxon>
        <taxon>Enterobacterales</taxon>
        <taxon>Enterobacteriaceae</taxon>
        <taxon>Escherichia</taxon>
    </lineage>
</organism>